<feature type="transmembrane region" description="Helical" evidence="7">
    <location>
        <begin position="200"/>
        <end position="222"/>
    </location>
</feature>
<dbReference type="PROSITE" id="PS50850">
    <property type="entry name" value="MFS"/>
    <property type="match status" value="1"/>
</dbReference>
<dbReference type="GO" id="GO:0022857">
    <property type="term" value="F:transmembrane transporter activity"/>
    <property type="evidence" value="ECO:0007669"/>
    <property type="project" value="InterPro"/>
</dbReference>
<comment type="caution">
    <text evidence="9">The sequence shown here is derived from an EMBL/GenBank/DDBJ whole genome shotgun (WGS) entry which is preliminary data.</text>
</comment>
<feature type="transmembrane region" description="Helical" evidence="7">
    <location>
        <begin position="301"/>
        <end position="319"/>
    </location>
</feature>
<evidence type="ECO:0000256" key="3">
    <source>
        <dbReference type="ARBA" id="ARBA00022692"/>
    </source>
</evidence>
<dbReference type="Proteomes" id="UP000298493">
    <property type="component" value="Unassembled WGS sequence"/>
</dbReference>
<feature type="transmembrane region" description="Helical" evidence="7">
    <location>
        <begin position="428"/>
        <end position="447"/>
    </location>
</feature>
<feature type="transmembrane region" description="Helical" evidence="7">
    <location>
        <begin position="143"/>
        <end position="161"/>
    </location>
</feature>
<dbReference type="GO" id="GO:0016020">
    <property type="term" value="C:membrane"/>
    <property type="evidence" value="ECO:0007669"/>
    <property type="project" value="UniProtKB-SubCell"/>
</dbReference>
<comment type="subcellular location">
    <subcellularLocation>
        <location evidence="1">Membrane</location>
        <topology evidence="1">Multi-pass membrane protein</topology>
    </subcellularLocation>
</comment>
<feature type="transmembrane region" description="Helical" evidence="7">
    <location>
        <begin position="459"/>
        <end position="481"/>
    </location>
</feature>
<evidence type="ECO:0000256" key="4">
    <source>
        <dbReference type="ARBA" id="ARBA00022989"/>
    </source>
</evidence>
<feature type="transmembrane region" description="Helical" evidence="7">
    <location>
        <begin position="234"/>
        <end position="253"/>
    </location>
</feature>
<dbReference type="Pfam" id="PF07690">
    <property type="entry name" value="MFS_1"/>
    <property type="match status" value="1"/>
</dbReference>
<protein>
    <submittedName>
        <fullName evidence="9">Major facilitator superfamily domain-containing protein</fullName>
    </submittedName>
</protein>
<dbReference type="CDD" id="cd17327">
    <property type="entry name" value="MFS_FEN2_like"/>
    <property type="match status" value="1"/>
</dbReference>
<comment type="similarity">
    <text evidence="6">Belongs to the major facilitator superfamily. Allantoate permease family.</text>
</comment>
<dbReference type="Gene3D" id="1.20.1250.20">
    <property type="entry name" value="MFS general substrate transporter like domains"/>
    <property type="match status" value="2"/>
</dbReference>
<feature type="transmembrane region" description="Helical" evidence="7">
    <location>
        <begin position="339"/>
        <end position="360"/>
    </location>
</feature>
<dbReference type="AlphaFoldDB" id="A0A4Z1NHI6"/>
<evidence type="ECO:0000256" key="1">
    <source>
        <dbReference type="ARBA" id="ARBA00004141"/>
    </source>
</evidence>
<keyword evidence="3 7" id="KW-0812">Transmembrane</keyword>
<dbReference type="InterPro" id="IPR036259">
    <property type="entry name" value="MFS_trans_sf"/>
</dbReference>
<dbReference type="InterPro" id="IPR020846">
    <property type="entry name" value="MFS_dom"/>
</dbReference>
<keyword evidence="5 7" id="KW-0472">Membrane</keyword>
<dbReference type="SUPFAM" id="SSF103473">
    <property type="entry name" value="MFS general substrate transporter"/>
    <property type="match status" value="1"/>
</dbReference>
<dbReference type="EMBL" id="SNSC02000028">
    <property type="protein sequence ID" value="TID13208.1"/>
    <property type="molecule type" value="Genomic_DNA"/>
</dbReference>
<accession>A0A4Z1NHI6</accession>
<dbReference type="PANTHER" id="PTHR43791:SF1">
    <property type="entry name" value="ALLANTOATE PERMEASE"/>
    <property type="match status" value="1"/>
</dbReference>
<reference evidence="9 10" key="1">
    <citation type="submission" date="2019-04" db="EMBL/GenBank/DDBJ databases">
        <title>High contiguity whole genome sequence and gene annotation resource for two Venturia nashicola isolates.</title>
        <authorList>
            <person name="Prokchorchik M."/>
            <person name="Won K."/>
            <person name="Lee Y."/>
            <person name="Choi E.D."/>
            <person name="Segonzac C."/>
            <person name="Sohn K.H."/>
        </authorList>
    </citation>
    <scope>NUCLEOTIDE SEQUENCE [LARGE SCALE GENOMIC DNA]</scope>
    <source>
        <strain evidence="9 10">PRI2</strain>
    </source>
</reference>
<feature type="transmembrane region" description="Helical" evidence="7">
    <location>
        <begin position="397"/>
        <end position="416"/>
    </location>
</feature>
<feature type="transmembrane region" description="Helical" evidence="7">
    <location>
        <begin position="367"/>
        <end position="385"/>
    </location>
</feature>
<evidence type="ECO:0000313" key="10">
    <source>
        <dbReference type="Proteomes" id="UP000298493"/>
    </source>
</evidence>
<feature type="domain" description="Major facilitator superfamily (MFS) profile" evidence="8">
    <location>
        <begin position="71"/>
        <end position="488"/>
    </location>
</feature>
<feature type="transmembrane region" description="Helical" evidence="7">
    <location>
        <begin position="67"/>
        <end position="84"/>
    </location>
</feature>
<organism evidence="9 10">
    <name type="scientific">Venturia nashicola</name>
    <dbReference type="NCBI Taxonomy" id="86259"/>
    <lineage>
        <taxon>Eukaryota</taxon>
        <taxon>Fungi</taxon>
        <taxon>Dikarya</taxon>
        <taxon>Ascomycota</taxon>
        <taxon>Pezizomycotina</taxon>
        <taxon>Dothideomycetes</taxon>
        <taxon>Pleosporomycetidae</taxon>
        <taxon>Venturiales</taxon>
        <taxon>Venturiaceae</taxon>
        <taxon>Venturia</taxon>
    </lineage>
</organism>
<name>A0A4Z1NHI6_9PEZI</name>
<keyword evidence="10" id="KW-1185">Reference proteome</keyword>
<sequence length="522" mass="57832">MSGPKENFEFNAALASQDQETHIEGAGTDLENHSPADVEGDEALKILGNGGGVEFDADVNRRLLRKIDLHILPVLCVLYGLQFLDKTTISYASVMGIVKDTHLHGTQYNWLGSVFYLGYLFAEYPANLALQRLPIAKFLSSQIILWGAVLMLHAACSNFAGLAAMRILLGVFESSVSPGFALIVSQWWRKEEQGFRTGIWFCWNGMGSIFGAVTSYAIATSIKSHHYTALKGWQLMYLMTGGLTVLCGIWFFLTIPDSPANARFLTQEEKVMAVERIRSNQQGVGNKVFKKHQMIEALKDPASWMIFVYSVTTSIPNGATTTFKNIILQGFGLSPELSLLYGAPSGAVQIVSTLTICWLADRFKQRLFMAIFALVLPVLGFALLATLHKTNLNGQLVSFYMTSISAAAFTLVLSMISSNVAGQTKKVTVATMMFIGYCIGNLIGPQVVHLKDAPRYLNAKIICCVLYGACSLVLLALRFIWMFRNKQKERVLAELGDAYKHIPNQEFMDLTDGENKEFRYVL</sequence>
<feature type="transmembrane region" description="Helical" evidence="7">
    <location>
        <begin position="104"/>
        <end position="122"/>
    </location>
</feature>
<evidence type="ECO:0000256" key="2">
    <source>
        <dbReference type="ARBA" id="ARBA00022448"/>
    </source>
</evidence>
<keyword evidence="2" id="KW-0813">Transport</keyword>
<keyword evidence="4 7" id="KW-1133">Transmembrane helix</keyword>
<gene>
    <name evidence="9" type="ORF">E6O75_ATG10281</name>
</gene>
<proteinExistence type="inferred from homology"/>
<feature type="transmembrane region" description="Helical" evidence="7">
    <location>
        <begin position="167"/>
        <end position="188"/>
    </location>
</feature>
<dbReference type="PANTHER" id="PTHR43791">
    <property type="entry name" value="PERMEASE-RELATED"/>
    <property type="match status" value="1"/>
</dbReference>
<evidence type="ECO:0000313" key="9">
    <source>
        <dbReference type="EMBL" id="TID13208.1"/>
    </source>
</evidence>
<dbReference type="FunFam" id="1.20.1250.20:FF:000064">
    <property type="entry name" value="MFS allantoate transporter"/>
    <property type="match status" value="1"/>
</dbReference>
<evidence type="ECO:0000256" key="5">
    <source>
        <dbReference type="ARBA" id="ARBA00023136"/>
    </source>
</evidence>
<evidence type="ECO:0000256" key="6">
    <source>
        <dbReference type="ARBA" id="ARBA00037968"/>
    </source>
</evidence>
<dbReference type="InterPro" id="IPR011701">
    <property type="entry name" value="MFS"/>
</dbReference>
<evidence type="ECO:0000256" key="7">
    <source>
        <dbReference type="SAM" id="Phobius"/>
    </source>
</evidence>
<evidence type="ECO:0000259" key="8">
    <source>
        <dbReference type="PROSITE" id="PS50850"/>
    </source>
</evidence>